<dbReference type="Pfam" id="PF13517">
    <property type="entry name" value="FG-GAP_3"/>
    <property type="match status" value="1"/>
</dbReference>
<keyword evidence="1" id="KW-0732">Signal</keyword>
<evidence type="ECO:0000313" key="6">
    <source>
        <dbReference type="EMBL" id="KII71044.1"/>
    </source>
</evidence>
<proteinExistence type="predicted"/>
<protein>
    <submittedName>
        <fullName evidence="6">Integrin alpha-6</fullName>
    </submittedName>
</protein>
<keyword evidence="5" id="KW-1133">Transmembrane helix</keyword>
<dbReference type="GO" id="GO:0009897">
    <property type="term" value="C:external side of plasma membrane"/>
    <property type="evidence" value="ECO:0007669"/>
    <property type="project" value="TreeGrafter"/>
</dbReference>
<dbReference type="PANTHER" id="PTHR23220">
    <property type="entry name" value="INTEGRIN ALPHA"/>
    <property type="match status" value="1"/>
</dbReference>
<keyword evidence="3" id="KW-0325">Glycoprotein</keyword>
<dbReference type="GO" id="GO:0005178">
    <property type="term" value="F:integrin binding"/>
    <property type="evidence" value="ECO:0007669"/>
    <property type="project" value="TreeGrafter"/>
</dbReference>
<dbReference type="InterPro" id="IPR013519">
    <property type="entry name" value="Int_alpha_beta-p"/>
</dbReference>
<dbReference type="GO" id="GO:0007160">
    <property type="term" value="P:cell-matrix adhesion"/>
    <property type="evidence" value="ECO:0007669"/>
    <property type="project" value="TreeGrafter"/>
</dbReference>
<evidence type="ECO:0000256" key="1">
    <source>
        <dbReference type="ARBA" id="ARBA00022729"/>
    </source>
</evidence>
<keyword evidence="5" id="KW-0812">Transmembrane</keyword>
<dbReference type="PANTHER" id="PTHR23220:SF122">
    <property type="entry name" value="INTEGRIN ALPHA-PS1"/>
    <property type="match status" value="1"/>
</dbReference>
<name>A0A0C2IZV8_THEKT</name>
<dbReference type="AlphaFoldDB" id="A0A0C2IZV8"/>
<organism evidence="6 7">
    <name type="scientific">Thelohanellus kitauei</name>
    <name type="common">Myxosporean</name>
    <dbReference type="NCBI Taxonomy" id="669202"/>
    <lineage>
        <taxon>Eukaryota</taxon>
        <taxon>Metazoa</taxon>
        <taxon>Cnidaria</taxon>
        <taxon>Myxozoa</taxon>
        <taxon>Myxosporea</taxon>
        <taxon>Bivalvulida</taxon>
        <taxon>Platysporina</taxon>
        <taxon>Myxobolidae</taxon>
        <taxon>Thelohanellus</taxon>
    </lineage>
</organism>
<comment type="caution">
    <text evidence="6">The sequence shown here is derived from an EMBL/GenBank/DDBJ whole genome shotgun (WGS) entry which is preliminary data.</text>
</comment>
<dbReference type="PROSITE" id="PS51470">
    <property type="entry name" value="FG_GAP"/>
    <property type="match status" value="1"/>
</dbReference>
<gene>
    <name evidence="6" type="ORF">RF11_14456</name>
</gene>
<evidence type="ECO:0000256" key="4">
    <source>
        <dbReference type="PROSITE-ProRule" id="PRU00803"/>
    </source>
</evidence>
<evidence type="ECO:0000256" key="2">
    <source>
        <dbReference type="ARBA" id="ARBA00022737"/>
    </source>
</evidence>
<dbReference type="SUPFAM" id="SSF69318">
    <property type="entry name" value="Integrin alpha N-terminal domain"/>
    <property type="match status" value="1"/>
</dbReference>
<keyword evidence="5" id="KW-0472">Membrane</keyword>
<sequence>MTMTSKEECEETIPDLKVSNPEWQPFTNFANKIIIVDINKDGYNDLIVTSPTSKWLDLPEVGHVHLFINTKSQPFFDSKSTIIRGLPIAHSFFGWNAEVVGDLDGDGVNDFLVAALRVSESDSRGGVYVFLGGDNRVLRELTYYEIIQPTHTIGNELTGFGFFLSQKMVLDQSLNNYILMSRVFSGEVDVFRITPRAPIKIIAYIEPDRLVIDEEKNAQDFSLQIRYTNIEGSVYQEIKLSVIRSSNYLSFNGEYPLDTFVEEKALEGSFTHRYIVHLLPTYENIPSKLAIQAEITLVSKNEATNRPENEILFNQIFYHEVLYYKECTQKDCISDYDVTPRNKPVWYQNSDQPIIFNLLIKNNGYFLTHLIIDAGLSVACKITISNTEIVPVMDSKPIWLFRTKSNVRVLYKKITSSHGSFELSVQVQCGQVLDDRRDLTLRLLIKPVYQDNLKRFEFKATTKLAAEFTIENKRSPVITKHLCRDSEFREILEFKVELSFGGVSYDNDSLLSAVLFWDGSLNPVVDSILIESSDCSVVVEENLLRHPPNSVTQKFRILKDENIRTIRLSVSYMIRLRYSKDFHMTLKIEPVVGADIPYELKSIVTNETKYHAIISFKLCKNEWLMLVFSALGCCIVVICFCFLIYYIFPSRVVHPNRYVTYIVENSDRLDAY</sequence>
<feature type="repeat" description="FG-GAP" evidence="4">
    <location>
        <begin position="79"/>
        <end position="139"/>
    </location>
</feature>
<dbReference type="InterPro" id="IPR013517">
    <property type="entry name" value="FG-GAP"/>
</dbReference>
<dbReference type="Proteomes" id="UP000031668">
    <property type="component" value="Unassembled WGS sequence"/>
</dbReference>
<evidence type="ECO:0000256" key="3">
    <source>
        <dbReference type="ARBA" id="ARBA00023180"/>
    </source>
</evidence>
<dbReference type="GO" id="GO:0008305">
    <property type="term" value="C:integrin complex"/>
    <property type="evidence" value="ECO:0007669"/>
    <property type="project" value="TreeGrafter"/>
</dbReference>
<reference evidence="6 7" key="1">
    <citation type="journal article" date="2014" name="Genome Biol. Evol.">
        <title>The genome of the myxosporean Thelohanellus kitauei shows adaptations to nutrient acquisition within its fish host.</title>
        <authorList>
            <person name="Yang Y."/>
            <person name="Xiong J."/>
            <person name="Zhou Z."/>
            <person name="Huo F."/>
            <person name="Miao W."/>
            <person name="Ran C."/>
            <person name="Liu Y."/>
            <person name="Zhang J."/>
            <person name="Feng J."/>
            <person name="Wang M."/>
            <person name="Wang M."/>
            <person name="Wang L."/>
            <person name="Yao B."/>
        </authorList>
    </citation>
    <scope>NUCLEOTIDE SEQUENCE [LARGE SCALE GENOMIC DNA]</scope>
    <source>
        <strain evidence="6">Wuqing</strain>
    </source>
</reference>
<dbReference type="EMBL" id="JWZT01001870">
    <property type="protein sequence ID" value="KII71044.1"/>
    <property type="molecule type" value="Genomic_DNA"/>
</dbReference>
<accession>A0A0C2IZV8</accession>
<dbReference type="GO" id="GO:0033627">
    <property type="term" value="P:cell adhesion mediated by integrin"/>
    <property type="evidence" value="ECO:0007669"/>
    <property type="project" value="TreeGrafter"/>
</dbReference>
<feature type="transmembrane region" description="Helical" evidence="5">
    <location>
        <begin position="623"/>
        <end position="648"/>
    </location>
</feature>
<dbReference type="GO" id="GO:0098609">
    <property type="term" value="P:cell-cell adhesion"/>
    <property type="evidence" value="ECO:0007669"/>
    <property type="project" value="TreeGrafter"/>
</dbReference>
<dbReference type="InterPro" id="IPR028994">
    <property type="entry name" value="Integrin_alpha_N"/>
</dbReference>
<dbReference type="Gene3D" id="2.130.10.130">
    <property type="entry name" value="Integrin alpha, N-terminal"/>
    <property type="match status" value="1"/>
</dbReference>
<dbReference type="SMART" id="SM00191">
    <property type="entry name" value="Int_alpha"/>
    <property type="match status" value="2"/>
</dbReference>
<keyword evidence="2" id="KW-0677">Repeat</keyword>
<dbReference type="OrthoDB" id="5317514at2759"/>
<evidence type="ECO:0000313" key="7">
    <source>
        <dbReference type="Proteomes" id="UP000031668"/>
    </source>
</evidence>
<evidence type="ECO:0000256" key="5">
    <source>
        <dbReference type="SAM" id="Phobius"/>
    </source>
</evidence>
<dbReference type="GO" id="GO:0007229">
    <property type="term" value="P:integrin-mediated signaling pathway"/>
    <property type="evidence" value="ECO:0007669"/>
    <property type="project" value="UniProtKB-KW"/>
</dbReference>
<keyword evidence="6" id="KW-0401">Integrin</keyword>
<keyword evidence="7" id="KW-1185">Reference proteome</keyword>